<dbReference type="OMA" id="IRTRWIV"/>
<dbReference type="InParanoid" id="G8JMV4"/>
<evidence type="ECO:0000313" key="2">
    <source>
        <dbReference type="Proteomes" id="UP000006790"/>
    </source>
</evidence>
<name>G8JMV4_ERECY</name>
<evidence type="ECO:0000313" key="1">
    <source>
        <dbReference type="EMBL" id="AET37418.1"/>
    </source>
</evidence>
<accession>G8JMV4</accession>
<dbReference type="Proteomes" id="UP000006790">
    <property type="component" value="Chromosome 1"/>
</dbReference>
<dbReference type="EMBL" id="CP002497">
    <property type="protein sequence ID" value="AET37418.1"/>
    <property type="molecule type" value="Genomic_DNA"/>
</dbReference>
<gene>
    <name evidence="1" type="ordered locus">Ecym_1168</name>
</gene>
<dbReference type="KEGG" id="erc:Ecym_1168"/>
<dbReference type="GeneID" id="11472570"/>
<proteinExistence type="predicted"/>
<dbReference type="HOGENOM" id="CLU_138673_0_0_1"/>
<dbReference type="AlphaFoldDB" id="G8JMV4"/>
<dbReference type="FunCoup" id="G8JMV4">
    <property type="interactions" value="32"/>
</dbReference>
<sequence>MSSFKMKRPHSDPNDITIYKRQKLILDLENLSISDGPLKKVKYCALEPAKESDPSNSLDYQLIPQAIKGQIWDLLRNLDDDDDESASQQQIYRTIWESVYGSNLQLVKWVNWGAYLYNSWFLWYHQKMAMSETTVIASDIEMDTSDSEVDEMEIDMEYED</sequence>
<keyword evidence="2" id="KW-1185">Reference proteome</keyword>
<dbReference type="OrthoDB" id="4070021at2759"/>
<organism evidence="1 2">
    <name type="scientific">Eremothecium cymbalariae (strain CBS 270.75 / DBVPG 7215 / KCTC 17166 / NRRL Y-17582)</name>
    <name type="common">Yeast</name>
    <dbReference type="NCBI Taxonomy" id="931890"/>
    <lineage>
        <taxon>Eukaryota</taxon>
        <taxon>Fungi</taxon>
        <taxon>Dikarya</taxon>
        <taxon>Ascomycota</taxon>
        <taxon>Saccharomycotina</taxon>
        <taxon>Saccharomycetes</taxon>
        <taxon>Saccharomycetales</taxon>
        <taxon>Saccharomycetaceae</taxon>
        <taxon>Eremothecium</taxon>
    </lineage>
</organism>
<reference evidence="2" key="1">
    <citation type="journal article" date="2012" name="G3 (Bethesda)">
        <title>Pichia sorbitophila, an interspecies yeast hybrid reveals early steps of genome resolution following polyploidization.</title>
        <authorList>
            <person name="Leh Louis V."/>
            <person name="Despons L."/>
            <person name="Friedrich A."/>
            <person name="Martin T."/>
            <person name="Durrens P."/>
            <person name="Casaregola S."/>
            <person name="Neuveglise C."/>
            <person name="Fairhead C."/>
            <person name="Marck C."/>
            <person name="Cruz J.A."/>
            <person name="Straub M.L."/>
            <person name="Kugler V."/>
            <person name="Sacerdot C."/>
            <person name="Uzunov Z."/>
            <person name="Thierry A."/>
            <person name="Weiss S."/>
            <person name="Bleykasten C."/>
            <person name="De Montigny J."/>
            <person name="Jacques N."/>
            <person name="Jung P."/>
            <person name="Lemaire M."/>
            <person name="Mallet S."/>
            <person name="Morel G."/>
            <person name="Richard G.F."/>
            <person name="Sarkar A."/>
            <person name="Savel G."/>
            <person name="Schacherer J."/>
            <person name="Seret M.L."/>
            <person name="Talla E."/>
            <person name="Samson G."/>
            <person name="Jubin C."/>
            <person name="Poulain J."/>
            <person name="Vacherie B."/>
            <person name="Barbe V."/>
            <person name="Pelletier E."/>
            <person name="Sherman D.J."/>
            <person name="Westhof E."/>
            <person name="Weissenbach J."/>
            <person name="Baret P.V."/>
            <person name="Wincker P."/>
            <person name="Gaillardin C."/>
            <person name="Dujon B."/>
            <person name="Souciet J.L."/>
        </authorList>
    </citation>
    <scope>NUCLEOTIDE SEQUENCE [LARGE SCALE GENOMIC DNA]</scope>
    <source>
        <strain evidence="2">CBS 270.75 / DBVPG 7215 / KCTC 17166 / NRRL Y-17582</strain>
    </source>
</reference>
<protein>
    <submittedName>
        <fullName evidence="1">Uncharacterized protein</fullName>
    </submittedName>
</protein>
<dbReference type="RefSeq" id="XP_003644235.1">
    <property type="nucleotide sequence ID" value="XM_003644187.1"/>
</dbReference>